<evidence type="ECO:0000259" key="7">
    <source>
        <dbReference type="Pfam" id="PF00350"/>
    </source>
</evidence>
<dbReference type="RefSeq" id="WP_209980984.1">
    <property type="nucleotide sequence ID" value="NZ_JAGINO010000005.1"/>
</dbReference>
<comment type="subcellular location">
    <subcellularLocation>
        <location evidence="1">Membrane</location>
    </subcellularLocation>
</comment>
<name>A0ABU0MI35_9PROT</name>
<proteinExistence type="predicted"/>
<dbReference type="PANTHER" id="PTHR10465:SF0">
    <property type="entry name" value="SARCALUMENIN"/>
    <property type="match status" value="1"/>
</dbReference>
<dbReference type="PANTHER" id="PTHR10465">
    <property type="entry name" value="TRANSMEMBRANE GTPASE FZO1"/>
    <property type="match status" value="1"/>
</dbReference>
<evidence type="ECO:0000256" key="3">
    <source>
        <dbReference type="ARBA" id="ARBA00022801"/>
    </source>
</evidence>
<dbReference type="Gene3D" id="3.40.50.300">
    <property type="entry name" value="P-loop containing nucleotide triphosphate hydrolases"/>
    <property type="match status" value="1"/>
</dbReference>
<evidence type="ECO:0000256" key="5">
    <source>
        <dbReference type="ARBA" id="ARBA00023136"/>
    </source>
</evidence>
<gene>
    <name evidence="8" type="ORF">QO018_001974</name>
</gene>
<protein>
    <submittedName>
        <fullName evidence="8">GTPase Era involved in 16S rRNA processing/flagellar biosynthesis chaperone FliJ</fullName>
    </submittedName>
</protein>
<keyword evidence="2" id="KW-0547">Nucleotide-binding</keyword>
<comment type="caution">
    <text evidence="8">The sequence shown here is derived from an EMBL/GenBank/DDBJ whole genome shotgun (WGS) entry which is preliminary data.</text>
</comment>
<dbReference type="SUPFAM" id="SSF52540">
    <property type="entry name" value="P-loop containing nucleoside triphosphate hydrolases"/>
    <property type="match status" value="1"/>
</dbReference>
<dbReference type="InterPro" id="IPR027417">
    <property type="entry name" value="P-loop_NTPase"/>
</dbReference>
<dbReference type="Proteomes" id="UP001244552">
    <property type="component" value="Unassembled WGS sequence"/>
</dbReference>
<feature type="coiled-coil region" evidence="6">
    <location>
        <begin position="470"/>
        <end position="497"/>
    </location>
</feature>
<sequence length="764" mass="86494">MTRDAKKQATTKVQITANPFVQATTIIINGQIVDFECTHGRNTQGWVDEIFYKIYDHINGIESLALVFHGLTVDYEDVVNAAKVAAHDMKFSLFSTEHIPVHTAEERLSEMKAVISEICNNTAIKEFQSEGFRADLERILAPDFAIHVLATMSAGKSTLINAMMGKDILPAKNQACTATMTAIHDSKEAGDGFIGKAWDGEGNLIASCGHLTRKDVEEWNQDPQITDIDIWGNISAIKTSRHASLVLVDTPGPNNSQNFEHRKTTFKNIEKSDMSLVLYVMNATQLGVDDDKALLERICKVINEGGRAARDRFLFVLNKIDELNPEKEPVEQVLANARKYLSEVGIKDARVFPTAAQTTKLARMDRAGQELDRRERSHFNREYDNIPYELQTRIFDCLSVSPSVRHVLRQAWDEAHAAGNIAAQVEIFGGVPVIEAVIAEYMEKYANVHKVADAGTMLRERYEYAYQKEVTDLERIISSSDNELKKLNEDIEKLKDILSRDDFRKAVAEEIGKKKDIPDDVEKAIRECRKLTQNVIRDLENGMGGTADPYTAEKTLSAARGKIDSAAADLCNFLESQFDSLQERSVAEYKKIYDECLSHIISQIDSNSSAFFRLKSTLSIEKSMLGFSGNIVDRYTRTFTERRGNPNKAWYKPWTWGDDEYTVTQKKVVSLSDIYNKEILPTMERFDKIIEDAKGEIRKLSLRLKTLFECELMPRAEVAMGEYLSQLQKNINNKDSVEIRLGEAKNTKRYLERIKTRIDTIVSF</sequence>
<evidence type="ECO:0000313" key="9">
    <source>
        <dbReference type="Proteomes" id="UP001244552"/>
    </source>
</evidence>
<keyword evidence="9" id="KW-1185">Reference proteome</keyword>
<organism evidence="8 9">
    <name type="scientific">Azospirillum picis</name>
    <dbReference type="NCBI Taxonomy" id="488438"/>
    <lineage>
        <taxon>Bacteria</taxon>
        <taxon>Pseudomonadati</taxon>
        <taxon>Pseudomonadota</taxon>
        <taxon>Alphaproteobacteria</taxon>
        <taxon>Rhodospirillales</taxon>
        <taxon>Azospirillaceae</taxon>
        <taxon>Azospirillum</taxon>
    </lineage>
</organism>
<dbReference type="EMBL" id="JAUSVU010000005">
    <property type="protein sequence ID" value="MDQ0533125.1"/>
    <property type="molecule type" value="Genomic_DNA"/>
</dbReference>
<dbReference type="InterPro" id="IPR027094">
    <property type="entry name" value="Mitofusin_fam"/>
</dbReference>
<reference evidence="8 9" key="1">
    <citation type="submission" date="2023-07" db="EMBL/GenBank/DDBJ databases">
        <title>Genomic Encyclopedia of Type Strains, Phase IV (KMG-IV): sequencing the most valuable type-strain genomes for metagenomic binning, comparative biology and taxonomic classification.</title>
        <authorList>
            <person name="Goeker M."/>
        </authorList>
    </citation>
    <scope>NUCLEOTIDE SEQUENCE [LARGE SCALE GENOMIC DNA]</scope>
    <source>
        <strain evidence="8 9">DSM 19922</strain>
    </source>
</reference>
<keyword evidence="4" id="KW-0342">GTP-binding</keyword>
<dbReference type="Pfam" id="PF00350">
    <property type="entry name" value="Dynamin_N"/>
    <property type="match status" value="1"/>
</dbReference>
<keyword evidence="5" id="KW-0472">Membrane</keyword>
<evidence type="ECO:0000256" key="6">
    <source>
        <dbReference type="SAM" id="Coils"/>
    </source>
</evidence>
<evidence type="ECO:0000256" key="2">
    <source>
        <dbReference type="ARBA" id="ARBA00022741"/>
    </source>
</evidence>
<accession>A0ABU0MI35</accession>
<evidence type="ECO:0000256" key="4">
    <source>
        <dbReference type="ARBA" id="ARBA00023134"/>
    </source>
</evidence>
<keyword evidence="3" id="KW-0378">Hydrolase</keyword>
<keyword evidence="6" id="KW-0175">Coiled coil</keyword>
<evidence type="ECO:0000313" key="8">
    <source>
        <dbReference type="EMBL" id="MDQ0533125.1"/>
    </source>
</evidence>
<evidence type="ECO:0000256" key="1">
    <source>
        <dbReference type="ARBA" id="ARBA00004370"/>
    </source>
</evidence>
<feature type="domain" description="Dynamin N-terminal" evidence="7">
    <location>
        <begin position="147"/>
        <end position="319"/>
    </location>
</feature>
<dbReference type="InterPro" id="IPR045063">
    <property type="entry name" value="Dynamin_N"/>
</dbReference>